<protein>
    <submittedName>
        <fullName evidence="2">Uncharacterized protein</fullName>
    </submittedName>
</protein>
<keyword evidence="1" id="KW-1133">Transmembrane helix</keyword>
<dbReference type="Proteomes" id="UP000799750">
    <property type="component" value="Unassembled WGS sequence"/>
</dbReference>
<keyword evidence="1" id="KW-0812">Transmembrane</keyword>
<evidence type="ECO:0000256" key="1">
    <source>
        <dbReference type="SAM" id="Phobius"/>
    </source>
</evidence>
<keyword evidence="1" id="KW-0472">Membrane</keyword>
<name>A0A6A6REI9_9PEZI</name>
<reference evidence="2" key="1">
    <citation type="journal article" date="2020" name="Stud. Mycol.">
        <title>101 Dothideomycetes genomes: a test case for predicting lifestyles and emergence of pathogens.</title>
        <authorList>
            <person name="Haridas S."/>
            <person name="Albert R."/>
            <person name="Binder M."/>
            <person name="Bloem J."/>
            <person name="Labutti K."/>
            <person name="Salamov A."/>
            <person name="Andreopoulos B."/>
            <person name="Baker S."/>
            <person name="Barry K."/>
            <person name="Bills G."/>
            <person name="Bluhm B."/>
            <person name="Cannon C."/>
            <person name="Castanera R."/>
            <person name="Culley D."/>
            <person name="Daum C."/>
            <person name="Ezra D."/>
            <person name="Gonzalez J."/>
            <person name="Henrissat B."/>
            <person name="Kuo A."/>
            <person name="Liang C."/>
            <person name="Lipzen A."/>
            <person name="Lutzoni F."/>
            <person name="Magnuson J."/>
            <person name="Mondo S."/>
            <person name="Nolan M."/>
            <person name="Ohm R."/>
            <person name="Pangilinan J."/>
            <person name="Park H.-J."/>
            <person name="Ramirez L."/>
            <person name="Alfaro M."/>
            <person name="Sun H."/>
            <person name="Tritt A."/>
            <person name="Yoshinaga Y."/>
            <person name="Zwiers L.-H."/>
            <person name="Turgeon B."/>
            <person name="Goodwin S."/>
            <person name="Spatafora J."/>
            <person name="Crous P."/>
            <person name="Grigoriev I."/>
        </authorList>
    </citation>
    <scope>NUCLEOTIDE SEQUENCE</scope>
    <source>
        <strain evidence="2">CBS 269.34</strain>
    </source>
</reference>
<proteinExistence type="predicted"/>
<accession>A0A6A6REI9</accession>
<feature type="transmembrane region" description="Helical" evidence="1">
    <location>
        <begin position="83"/>
        <end position="102"/>
    </location>
</feature>
<evidence type="ECO:0000313" key="3">
    <source>
        <dbReference type="Proteomes" id="UP000799750"/>
    </source>
</evidence>
<evidence type="ECO:0000313" key="2">
    <source>
        <dbReference type="EMBL" id="KAF2502836.1"/>
    </source>
</evidence>
<dbReference type="AlphaFoldDB" id="A0A6A6REI9"/>
<sequence>MASIRQDLACSRPSGRLISIFHIISGARVLKPPPTTSFSCSTSLVSLRHPVKYLFLSRIQFTPNKPIMSRRHRIYKRRSTQPIFYRLFLVCQTFSDFGLILLTVNTSMELCFSSLLWTFYFHCASLSPCYYHAVSSRILRICMAFPVAEDAWDAGRAV</sequence>
<organism evidence="2 3">
    <name type="scientific">Lophium mytilinum</name>
    <dbReference type="NCBI Taxonomy" id="390894"/>
    <lineage>
        <taxon>Eukaryota</taxon>
        <taxon>Fungi</taxon>
        <taxon>Dikarya</taxon>
        <taxon>Ascomycota</taxon>
        <taxon>Pezizomycotina</taxon>
        <taxon>Dothideomycetes</taxon>
        <taxon>Pleosporomycetidae</taxon>
        <taxon>Mytilinidiales</taxon>
        <taxon>Mytilinidiaceae</taxon>
        <taxon>Lophium</taxon>
    </lineage>
</organism>
<keyword evidence="3" id="KW-1185">Reference proteome</keyword>
<dbReference type="EMBL" id="MU004181">
    <property type="protein sequence ID" value="KAF2502836.1"/>
    <property type="molecule type" value="Genomic_DNA"/>
</dbReference>
<feature type="transmembrane region" description="Helical" evidence="1">
    <location>
        <begin position="114"/>
        <end position="133"/>
    </location>
</feature>
<gene>
    <name evidence="2" type="ORF">BU16DRAFT_20303</name>
</gene>